<sequence length="104" mass="11512">MKTTIEYLESVRAKLDLPSDYAISKALGVTRESVSGWRNGKSPFGIETAMKIGEILGEDGHAIYAHGQIERAKKPEIADFWKDISEKFSASFRNLLLGYGPHVA</sequence>
<dbReference type="InterPro" id="IPR010982">
    <property type="entry name" value="Lambda_DNA-bd_dom_sf"/>
</dbReference>
<protein>
    <submittedName>
        <fullName evidence="2">Helix-turn-helix domain-containing protein</fullName>
    </submittedName>
</protein>
<evidence type="ECO:0000313" key="3">
    <source>
        <dbReference type="Proteomes" id="UP000475582"/>
    </source>
</evidence>
<comment type="caution">
    <text evidence="2">The sequence shown here is derived from an EMBL/GenBank/DDBJ whole genome shotgun (WGS) entry which is preliminary data.</text>
</comment>
<dbReference type="SUPFAM" id="SSF47413">
    <property type="entry name" value="lambda repressor-like DNA-binding domains"/>
    <property type="match status" value="1"/>
</dbReference>
<dbReference type="PROSITE" id="PS50943">
    <property type="entry name" value="HTH_CROC1"/>
    <property type="match status" value="1"/>
</dbReference>
<name>A0A6L6PD20_9BURK</name>
<dbReference type="CDD" id="cd00093">
    <property type="entry name" value="HTH_XRE"/>
    <property type="match status" value="1"/>
</dbReference>
<dbReference type="RefSeq" id="WP_155461609.1">
    <property type="nucleotide sequence ID" value="NZ_WNKY01000001.1"/>
</dbReference>
<accession>A0A6L6PD20</accession>
<dbReference type="Pfam" id="PF01381">
    <property type="entry name" value="HTH_3"/>
    <property type="match status" value="1"/>
</dbReference>
<proteinExistence type="predicted"/>
<organism evidence="2 3">
    <name type="scientific">Duganella radicis</name>
    <dbReference type="NCBI Taxonomy" id="551988"/>
    <lineage>
        <taxon>Bacteria</taxon>
        <taxon>Pseudomonadati</taxon>
        <taxon>Pseudomonadota</taxon>
        <taxon>Betaproteobacteria</taxon>
        <taxon>Burkholderiales</taxon>
        <taxon>Oxalobacteraceae</taxon>
        <taxon>Telluria group</taxon>
        <taxon>Duganella</taxon>
    </lineage>
</organism>
<dbReference type="AlphaFoldDB" id="A0A6L6PD20"/>
<dbReference type="InterPro" id="IPR001387">
    <property type="entry name" value="Cro/C1-type_HTH"/>
</dbReference>
<dbReference type="OrthoDB" id="8777496at2"/>
<dbReference type="Proteomes" id="UP000475582">
    <property type="component" value="Unassembled WGS sequence"/>
</dbReference>
<evidence type="ECO:0000259" key="1">
    <source>
        <dbReference type="PROSITE" id="PS50943"/>
    </source>
</evidence>
<evidence type="ECO:0000313" key="2">
    <source>
        <dbReference type="EMBL" id="MTV36265.1"/>
    </source>
</evidence>
<gene>
    <name evidence="2" type="ORF">GM676_01550</name>
</gene>
<dbReference type="Gene3D" id="1.10.260.40">
    <property type="entry name" value="lambda repressor-like DNA-binding domains"/>
    <property type="match status" value="1"/>
</dbReference>
<dbReference type="GO" id="GO:0003677">
    <property type="term" value="F:DNA binding"/>
    <property type="evidence" value="ECO:0007669"/>
    <property type="project" value="InterPro"/>
</dbReference>
<feature type="domain" description="HTH cro/C1-type" evidence="1">
    <location>
        <begin position="24"/>
        <end position="63"/>
    </location>
</feature>
<reference evidence="2 3" key="1">
    <citation type="submission" date="2019-11" db="EMBL/GenBank/DDBJ databases">
        <title>Type strains purchased from KCTC, JCM and DSMZ.</title>
        <authorList>
            <person name="Lu H."/>
        </authorList>
    </citation>
    <scope>NUCLEOTIDE SEQUENCE [LARGE SCALE GENOMIC DNA]</scope>
    <source>
        <strain evidence="2 3">KCTC 22382</strain>
    </source>
</reference>
<keyword evidence="3" id="KW-1185">Reference proteome</keyword>
<dbReference type="EMBL" id="WNKY01000001">
    <property type="protein sequence ID" value="MTV36265.1"/>
    <property type="molecule type" value="Genomic_DNA"/>
</dbReference>